<dbReference type="InterPro" id="IPR014718">
    <property type="entry name" value="GH-type_carb-bd"/>
</dbReference>
<evidence type="ECO:0000256" key="2">
    <source>
        <dbReference type="ARBA" id="ARBA00005001"/>
    </source>
</evidence>
<feature type="domain" description="Glucan biosynthesis periplasmic MdoG C-terminal" evidence="6">
    <location>
        <begin position="35"/>
        <end position="509"/>
    </location>
</feature>
<dbReference type="PANTHER" id="PTHR30504">
    <property type="entry name" value="GLUCANS BIOSYNTHESIS PROTEIN"/>
    <property type="match status" value="1"/>
</dbReference>
<dbReference type="InterPro" id="IPR007444">
    <property type="entry name" value="Glucan_biosyn_MdoG_C"/>
</dbReference>
<dbReference type="GO" id="GO:0051274">
    <property type="term" value="P:beta-glucan biosynthetic process"/>
    <property type="evidence" value="ECO:0007669"/>
    <property type="project" value="TreeGrafter"/>
</dbReference>
<proteinExistence type="inferred from homology"/>
<dbReference type="EMBL" id="BSOT01000006">
    <property type="protein sequence ID" value="GLR71625.1"/>
    <property type="molecule type" value="Genomic_DNA"/>
</dbReference>
<dbReference type="GO" id="GO:0030246">
    <property type="term" value="F:carbohydrate binding"/>
    <property type="evidence" value="ECO:0007669"/>
    <property type="project" value="InterPro"/>
</dbReference>
<evidence type="ECO:0000313" key="8">
    <source>
        <dbReference type="Proteomes" id="UP001156601"/>
    </source>
</evidence>
<evidence type="ECO:0000313" key="7">
    <source>
        <dbReference type="EMBL" id="GLR71625.1"/>
    </source>
</evidence>
<comment type="pathway">
    <text evidence="2">Glycan metabolism; osmoregulated periplasmic glucan (OPG) biosynthesis.</text>
</comment>
<comment type="subcellular location">
    <subcellularLocation>
        <location evidence="1">Periplasm</location>
    </subcellularLocation>
</comment>
<dbReference type="InterPro" id="IPR013783">
    <property type="entry name" value="Ig-like_fold"/>
</dbReference>
<keyword evidence="8" id="KW-1185">Reference proteome</keyword>
<reference evidence="7" key="1">
    <citation type="journal article" date="2014" name="Int. J. Syst. Evol. Microbiol.">
        <title>Complete genome sequence of Corynebacterium casei LMG S-19264T (=DSM 44701T), isolated from a smear-ripened cheese.</title>
        <authorList>
            <consortium name="US DOE Joint Genome Institute (JGI-PGF)"/>
            <person name="Walter F."/>
            <person name="Albersmeier A."/>
            <person name="Kalinowski J."/>
            <person name="Ruckert C."/>
        </authorList>
    </citation>
    <scope>NUCLEOTIDE SEQUENCE</scope>
    <source>
        <strain evidence="7">NBRC 110023</strain>
    </source>
</reference>
<comment type="similarity">
    <text evidence="3">Belongs to the OpgD/OpgG family.</text>
</comment>
<dbReference type="Gene3D" id="2.70.98.10">
    <property type="match status" value="1"/>
</dbReference>
<name>A0AA37T0P9_9ALTE</name>
<dbReference type="Gene3D" id="2.60.40.10">
    <property type="entry name" value="Immunoglobulins"/>
    <property type="match status" value="1"/>
</dbReference>
<dbReference type="GO" id="GO:0003824">
    <property type="term" value="F:catalytic activity"/>
    <property type="evidence" value="ECO:0007669"/>
    <property type="project" value="InterPro"/>
</dbReference>
<dbReference type="PANTHER" id="PTHR30504:SF2">
    <property type="entry name" value="GLUCANS BIOSYNTHESIS PROTEIN G"/>
    <property type="match status" value="1"/>
</dbReference>
<keyword evidence="5" id="KW-0732">Signal</keyword>
<dbReference type="GO" id="GO:0030288">
    <property type="term" value="C:outer membrane-bounded periplasmic space"/>
    <property type="evidence" value="ECO:0007669"/>
    <property type="project" value="TreeGrafter"/>
</dbReference>
<feature type="chain" id="PRO_5041262765" evidence="5">
    <location>
        <begin position="24"/>
        <end position="511"/>
    </location>
</feature>
<comment type="caution">
    <text evidence="7">The sequence shown here is derived from an EMBL/GenBank/DDBJ whole genome shotgun (WGS) entry which is preliminary data.</text>
</comment>
<dbReference type="InterPro" id="IPR014438">
    <property type="entry name" value="Glucan_biosyn_MdoG/MdoD"/>
</dbReference>
<evidence type="ECO:0000256" key="4">
    <source>
        <dbReference type="ARBA" id="ARBA00022764"/>
    </source>
</evidence>
<evidence type="ECO:0000256" key="3">
    <source>
        <dbReference type="ARBA" id="ARBA00009284"/>
    </source>
</evidence>
<protein>
    <submittedName>
        <fullName evidence="7">Glucans biosynthesis protein G</fullName>
    </submittedName>
</protein>
<sequence>MHSALIKAGLGLLACLVAPFSFSNNLPDANTPILKALVEQAQKEAQSAYTAPALIENDYLLNMSYSEYKAIRFKPDKSIWHKRNPYEVQLFHSGFLYKQAVKINVIDYANVNAELAFDSSFFSYDPPAMEISNIASENIAYAGFRVHYPINSQSYKDEFAVFLGATYFRLVGQHQHYGISSRAIAIDTGLAEGEEFPTFTEFWLIEPTVSKKLTVYAKLDSPSITGVFRFEIQPGKSTTADVSAWMFARQDIEKFGLAPFTSMFLYGENTKDKPDDFRPEIHDSDGVLLITDKDEQIWRPLTNPQRLRITSLSTKQPKAFGMLQRDIQYGHYLDSEAHYHQRPGLLVTPNAGFENGRLEIVEIPTQSETHDNIVAYWINNKPVKKGDALFVDYKVQTTNAKATDNAKAKVIRTLQGDTILPGEAQDEDNLTRRFVVDFDNIEQIDAKDLTADLTANNGRVEHITVLSTNFNRELRASFLVTPIDTDLATDIRLTLTENGKAISETWSYVYE</sequence>
<reference evidence="7" key="2">
    <citation type="submission" date="2023-01" db="EMBL/GenBank/DDBJ databases">
        <title>Draft genome sequence of Agaribacter marinus strain NBRC 110023.</title>
        <authorList>
            <person name="Sun Q."/>
            <person name="Mori K."/>
        </authorList>
    </citation>
    <scope>NUCLEOTIDE SEQUENCE</scope>
    <source>
        <strain evidence="7">NBRC 110023</strain>
    </source>
</reference>
<dbReference type="SUPFAM" id="SSF81296">
    <property type="entry name" value="E set domains"/>
    <property type="match status" value="1"/>
</dbReference>
<feature type="signal peptide" evidence="5">
    <location>
        <begin position="1"/>
        <end position="23"/>
    </location>
</feature>
<dbReference type="InterPro" id="IPR011013">
    <property type="entry name" value="Gal_mutarotase_sf_dom"/>
</dbReference>
<accession>A0AA37T0P9</accession>
<dbReference type="Pfam" id="PF04349">
    <property type="entry name" value="MdoG"/>
    <property type="match status" value="1"/>
</dbReference>
<keyword evidence="4" id="KW-0574">Periplasm</keyword>
<organism evidence="7 8">
    <name type="scientific">Agaribacter marinus</name>
    <dbReference type="NCBI Taxonomy" id="1431249"/>
    <lineage>
        <taxon>Bacteria</taxon>
        <taxon>Pseudomonadati</taxon>
        <taxon>Pseudomonadota</taxon>
        <taxon>Gammaproteobacteria</taxon>
        <taxon>Alteromonadales</taxon>
        <taxon>Alteromonadaceae</taxon>
        <taxon>Agaribacter</taxon>
    </lineage>
</organism>
<evidence type="ECO:0000256" key="5">
    <source>
        <dbReference type="SAM" id="SignalP"/>
    </source>
</evidence>
<gene>
    <name evidence="7" type="primary">opgG</name>
    <name evidence="7" type="ORF">GCM10007852_25330</name>
</gene>
<dbReference type="SUPFAM" id="SSF74650">
    <property type="entry name" value="Galactose mutarotase-like"/>
    <property type="match status" value="1"/>
</dbReference>
<dbReference type="AlphaFoldDB" id="A0AA37T0P9"/>
<evidence type="ECO:0000256" key="1">
    <source>
        <dbReference type="ARBA" id="ARBA00004418"/>
    </source>
</evidence>
<dbReference type="InterPro" id="IPR014756">
    <property type="entry name" value="Ig_E-set"/>
</dbReference>
<evidence type="ECO:0000259" key="6">
    <source>
        <dbReference type="Pfam" id="PF04349"/>
    </source>
</evidence>
<dbReference type="RefSeq" id="WP_284217971.1">
    <property type="nucleotide sequence ID" value="NZ_BSOT01000006.1"/>
</dbReference>
<dbReference type="Proteomes" id="UP001156601">
    <property type="component" value="Unassembled WGS sequence"/>
</dbReference>
<dbReference type="PIRSF" id="PIRSF006281">
    <property type="entry name" value="MdoG"/>
    <property type="match status" value="1"/>
</dbReference>